<dbReference type="GO" id="GO:0005886">
    <property type="term" value="C:plasma membrane"/>
    <property type="evidence" value="ECO:0007669"/>
    <property type="project" value="UniProtKB-SubCell"/>
</dbReference>
<dbReference type="PANTHER" id="PTHR32024">
    <property type="entry name" value="TRK SYSTEM POTASSIUM UPTAKE PROTEIN TRKG-RELATED"/>
    <property type="match status" value="1"/>
</dbReference>
<dbReference type="EMBL" id="VSSQ01027373">
    <property type="protein sequence ID" value="MPM76592.1"/>
    <property type="molecule type" value="Genomic_DNA"/>
</dbReference>
<keyword evidence="8 9" id="KW-0472">Membrane</keyword>
<dbReference type="InterPro" id="IPR003445">
    <property type="entry name" value="Cat_transpt"/>
</dbReference>
<dbReference type="GO" id="GO:0030001">
    <property type="term" value="P:metal ion transport"/>
    <property type="evidence" value="ECO:0007669"/>
    <property type="project" value="UniProtKB-ARBA"/>
</dbReference>
<keyword evidence="5 9" id="KW-0812">Transmembrane</keyword>
<comment type="similarity">
    <text evidence="2">Belongs to the TrkH potassium transport family.</text>
</comment>
<comment type="caution">
    <text evidence="10">The sequence shown here is derived from an EMBL/GenBank/DDBJ whole genome shotgun (WGS) entry which is preliminary data.</text>
</comment>
<evidence type="ECO:0000256" key="8">
    <source>
        <dbReference type="ARBA" id="ARBA00023136"/>
    </source>
</evidence>
<reference evidence="10" key="1">
    <citation type="submission" date="2019-08" db="EMBL/GenBank/DDBJ databases">
        <authorList>
            <person name="Kucharzyk K."/>
            <person name="Murdoch R.W."/>
            <person name="Higgins S."/>
            <person name="Loffler F."/>
        </authorList>
    </citation>
    <scope>NUCLEOTIDE SEQUENCE</scope>
</reference>
<keyword evidence="6 9" id="KW-1133">Transmembrane helix</keyword>
<dbReference type="PANTHER" id="PTHR32024:SF2">
    <property type="entry name" value="TRK SYSTEM POTASSIUM UPTAKE PROTEIN TRKG-RELATED"/>
    <property type="match status" value="1"/>
</dbReference>
<proteinExistence type="inferred from homology"/>
<gene>
    <name evidence="10" type="primary">trkI_3</name>
    <name evidence="10" type="ORF">SDC9_123591</name>
</gene>
<sequence length="221" mass="24593">MFKNEELRLYGLIILVVAFLIATTMYDFSSPMSFTNIEKVFRDSLFTVVSLMTTTGFATIDYMALKPVVWLMLLIVMVIGASASSTAGGMKVVRVVIILKYAYYEFKKIIHPNAVFPVKYNGIVLRDEVITRVLAFVMLYIIIIAFGCVVLSFTGMGFLESIGGMITCISDVGPGFGINGPTSNFSGIPGFSKWFLSFVMLIGRLEVFTVLVIFTPIFWKK</sequence>
<keyword evidence="7" id="KW-0406">Ion transport</keyword>
<keyword evidence="4" id="KW-1003">Cell membrane</keyword>
<feature type="transmembrane region" description="Helical" evidence="9">
    <location>
        <begin position="68"/>
        <end position="90"/>
    </location>
</feature>
<evidence type="ECO:0000256" key="3">
    <source>
        <dbReference type="ARBA" id="ARBA00022448"/>
    </source>
</evidence>
<evidence type="ECO:0000313" key="10">
    <source>
        <dbReference type="EMBL" id="MPM76592.1"/>
    </source>
</evidence>
<dbReference type="GO" id="GO:0008324">
    <property type="term" value="F:monoatomic cation transmembrane transporter activity"/>
    <property type="evidence" value="ECO:0007669"/>
    <property type="project" value="InterPro"/>
</dbReference>
<evidence type="ECO:0000256" key="9">
    <source>
        <dbReference type="SAM" id="Phobius"/>
    </source>
</evidence>
<organism evidence="10">
    <name type="scientific">bioreactor metagenome</name>
    <dbReference type="NCBI Taxonomy" id="1076179"/>
    <lineage>
        <taxon>unclassified sequences</taxon>
        <taxon>metagenomes</taxon>
        <taxon>ecological metagenomes</taxon>
    </lineage>
</organism>
<name>A0A645CIH5_9ZZZZ</name>
<evidence type="ECO:0000256" key="5">
    <source>
        <dbReference type="ARBA" id="ARBA00022692"/>
    </source>
</evidence>
<comment type="subcellular location">
    <subcellularLocation>
        <location evidence="1">Cell membrane</location>
        <topology evidence="1">Multi-pass membrane protein</topology>
    </subcellularLocation>
</comment>
<feature type="transmembrane region" description="Helical" evidence="9">
    <location>
        <begin position="194"/>
        <end position="219"/>
    </location>
</feature>
<evidence type="ECO:0000256" key="7">
    <source>
        <dbReference type="ARBA" id="ARBA00023065"/>
    </source>
</evidence>
<evidence type="ECO:0000256" key="4">
    <source>
        <dbReference type="ARBA" id="ARBA00022475"/>
    </source>
</evidence>
<dbReference type="Pfam" id="PF02386">
    <property type="entry name" value="TrkH"/>
    <property type="match status" value="1"/>
</dbReference>
<dbReference type="AlphaFoldDB" id="A0A645CIH5"/>
<feature type="transmembrane region" description="Helical" evidence="9">
    <location>
        <begin position="7"/>
        <end position="26"/>
    </location>
</feature>
<accession>A0A645CIH5</accession>
<evidence type="ECO:0000256" key="2">
    <source>
        <dbReference type="ARBA" id="ARBA00009137"/>
    </source>
</evidence>
<feature type="transmembrane region" description="Helical" evidence="9">
    <location>
        <begin position="133"/>
        <end position="153"/>
    </location>
</feature>
<protein>
    <submittedName>
        <fullName evidence="10">Trk system potassium uptake protein TrkI</fullName>
    </submittedName>
</protein>
<evidence type="ECO:0000256" key="6">
    <source>
        <dbReference type="ARBA" id="ARBA00022989"/>
    </source>
</evidence>
<evidence type="ECO:0000256" key="1">
    <source>
        <dbReference type="ARBA" id="ARBA00004651"/>
    </source>
</evidence>
<keyword evidence="3" id="KW-0813">Transport</keyword>